<evidence type="ECO:0000313" key="2">
    <source>
        <dbReference type="Proteomes" id="UP001246858"/>
    </source>
</evidence>
<sequence>MKNILVPTDFSLAAKNAGAYAMHLAREIKTNIKLCNAIMVPVEIPVAAHVATPLIAFETLEQEAEASLQRLAMKMEAAEEFATPSDGYRPAVEFATGIGSVSFVVNDLTRHKDVGMVVMGMSGAGGVTQFLMGSNSRAMVENARLPVLLVPKAATFRRIHKIAFATDLSKADIAVIHVLAGFARTLNAQLLLAHITSKDEKITEAEQKEIDGFLNDITNKVNYPKIYYRHILDKGVDEGLDWLADHADVQVLAMVHRQHSILYRLFKGSHTQRLRKHIEIPLMVFPADCSSHVL</sequence>
<protein>
    <submittedName>
        <fullName evidence="1">Nucleotide-binding universal stress UspA family protein</fullName>
    </submittedName>
</protein>
<dbReference type="Proteomes" id="UP001246858">
    <property type="component" value="Unassembled WGS sequence"/>
</dbReference>
<name>A0ACC6KUF9_9SPHI</name>
<reference evidence="1" key="1">
    <citation type="submission" date="2023-07" db="EMBL/GenBank/DDBJ databases">
        <title>Sorghum-associated microbial communities from plants grown in Nebraska, USA.</title>
        <authorList>
            <person name="Schachtman D."/>
        </authorList>
    </citation>
    <scope>NUCLEOTIDE SEQUENCE</scope>
    <source>
        <strain evidence="1">2697</strain>
    </source>
</reference>
<accession>A0ACC6KUF9</accession>
<dbReference type="EMBL" id="JAVDTF010000001">
    <property type="protein sequence ID" value="MDR6782782.1"/>
    <property type="molecule type" value="Genomic_DNA"/>
</dbReference>
<gene>
    <name evidence="1" type="ORF">J2X78_001334</name>
</gene>
<keyword evidence="2" id="KW-1185">Reference proteome</keyword>
<proteinExistence type="predicted"/>
<comment type="caution">
    <text evidence="1">The sequence shown here is derived from an EMBL/GenBank/DDBJ whole genome shotgun (WGS) entry which is preliminary data.</text>
</comment>
<evidence type="ECO:0000313" key="1">
    <source>
        <dbReference type="EMBL" id="MDR6782782.1"/>
    </source>
</evidence>
<organism evidence="1 2">
    <name type="scientific">Pedobacter africanus</name>
    <dbReference type="NCBI Taxonomy" id="151894"/>
    <lineage>
        <taxon>Bacteria</taxon>
        <taxon>Pseudomonadati</taxon>
        <taxon>Bacteroidota</taxon>
        <taxon>Sphingobacteriia</taxon>
        <taxon>Sphingobacteriales</taxon>
        <taxon>Sphingobacteriaceae</taxon>
        <taxon>Pedobacter</taxon>
    </lineage>
</organism>